<protein>
    <submittedName>
        <fullName evidence="1">YheC/YheD family protein</fullName>
    </submittedName>
</protein>
<dbReference type="Pfam" id="PF14398">
    <property type="entry name" value="ATPgrasp_YheCD"/>
    <property type="match status" value="1"/>
</dbReference>
<dbReference type="RefSeq" id="WP_277533436.1">
    <property type="nucleotide sequence ID" value="NZ_JAPDIA010000007.1"/>
</dbReference>
<dbReference type="Proteomes" id="UP001153404">
    <property type="component" value="Unassembled WGS sequence"/>
</dbReference>
<evidence type="ECO:0000313" key="2">
    <source>
        <dbReference type="Proteomes" id="UP001153404"/>
    </source>
</evidence>
<proteinExistence type="predicted"/>
<reference evidence="1" key="1">
    <citation type="submission" date="2022-10" db="EMBL/GenBank/DDBJ databases">
        <title>Comparative genomic analysis of Cohnella hashimotonis sp. nov., isolated from the International Space Station.</title>
        <authorList>
            <person name="Simpson A."/>
            <person name="Venkateswaran K."/>
        </authorList>
    </citation>
    <scope>NUCLEOTIDE SEQUENCE</scope>
    <source>
        <strain evidence="1">DSM 28161</strain>
    </source>
</reference>
<comment type="caution">
    <text evidence="1">The sequence shown here is derived from an EMBL/GenBank/DDBJ whole genome shotgun (WGS) entry which is preliminary data.</text>
</comment>
<dbReference type="InterPro" id="IPR026838">
    <property type="entry name" value="YheC/D"/>
</dbReference>
<dbReference type="Gene3D" id="3.30.470.20">
    <property type="entry name" value="ATP-grasp fold, B domain"/>
    <property type="match status" value="1"/>
</dbReference>
<accession>A0A9X4L016</accession>
<organism evidence="1 2">
    <name type="scientific">Cohnella rhizosphaerae</name>
    <dbReference type="NCBI Taxonomy" id="1457232"/>
    <lineage>
        <taxon>Bacteria</taxon>
        <taxon>Bacillati</taxon>
        <taxon>Bacillota</taxon>
        <taxon>Bacilli</taxon>
        <taxon>Bacillales</taxon>
        <taxon>Paenibacillaceae</taxon>
        <taxon>Cohnella</taxon>
    </lineage>
</organism>
<evidence type="ECO:0000313" key="1">
    <source>
        <dbReference type="EMBL" id="MDG0811012.1"/>
    </source>
</evidence>
<dbReference type="EMBL" id="JAPDIA010000007">
    <property type="protein sequence ID" value="MDG0811012.1"/>
    <property type="molecule type" value="Genomic_DNA"/>
</dbReference>
<keyword evidence="2" id="KW-1185">Reference proteome</keyword>
<dbReference type="SUPFAM" id="SSF56059">
    <property type="entry name" value="Glutathione synthetase ATP-binding domain-like"/>
    <property type="match status" value="1"/>
</dbReference>
<dbReference type="AlphaFoldDB" id="A0A9X4L016"/>
<name>A0A9X4L016_9BACL</name>
<sequence>MPIRRISSKWAKTEAMLASSELRGLVPDTRPFNRDAVRSMLDEYGMIYVKPVNGTFGKGVIRLGKSTGSDDAYTLQAGEKQLSYPNFDGMFDALLKVKRPRPYLSQQGIELLKHEGRRFDFRVMVQMNPSGQWETTGIIGRLAHPRKIVTNYHAGGTPLPMETLMTTHLEKAERTSRSYRMELSKLGVDVASSLGRRFPGLKEIGIDVAVDVDLKPWILEVNTMPDPYIFLRLPDRSVYRRIRRYATAYGRFRRIPRASAKSKRRRLVKR</sequence>
<gene>
    <name evidence="1" type="ORF">OMP40_17790</name>
</gene>